<dbReference type="Proteomes" id="UP001195483">
    <property type="component" value="Unassembled WGS sequence"/>
</dbReference>
<name>A0AAE0WG34_9BIVA</name>
<sequence length="78" mass="9190">MITVIYIKTTIEWNGTPQRWNTKKADNYLFGAIIQQTNLENIHPDIEVFYNNLINTINREAIDSIPKARDFKLQRSHT</sequence>
<evidence type="ECO:0000313" key="2">
    <source>
        <dbReference type="Proteomes" id="UP001195483"/>
    </source>
</evidence>
<reference evidence="1" key="3">
    <citation type="submission" date="2023-05" db="EMBL/GenBank/DDBJ databases">
        <authorList>
            <person name="Smith C.H."/>
        </authorList>
    </citation>
    <scope>NUCLEOTIDE SEQUENCE</scope>
    <source>
        <strain evidence="1">CHS0354</strain>
        <tissue evidence="1">Mantle</tissue>
    </source>
</reference>
<proteinExistence type="predicted"/>
<dbReference type="AlphaFoldDB" id="A0AAE0WG34"/>
<organism evidence="1 2">
    <name type="scientific">Potamilus streckersoni</name>
    <dbReference type="NCBI Taxonomy" id="2493646"/>
    <lineage>
        <taxon>Eukaryota</taxon>
        <taxon>Metazoa</taxon>
        <taxon>Spiralia</taxon>
        <taxon>Lophotrochozoa</taxon>
        <taxon>Mollusca</taxon>
        <taxon>Bivalvia</taxon>
        <taxon>Autobranchia</taxon>
        <taxon>Heteroconchia</taxon>
        <taxon>Palaeoheterodonta</taxon>
        <taxon>Unionida</taxon>
        <taxon>Unionoidea</taxon>
        <taxon>Unionidae</taxon>
        <taxon>Ambleminae</taxon>
        <taxon>Lampsilini</taxon>
        <taxon>Potamilus</taxon>
    </lineage>
</organism>
<evidence type="ECO:0000313" key="1">
    <source>
        <dbReference type="EMBL" id="KAK3611520.1"/>
    </source>
</evidence>
<gene>
    <name evidence="1" type="ORF">CHS0354_016455</name>
</gene>
<dbReference type="EMBL" id="JAEAOA010001017">
    <property type="protein sequence ID" value="KAK3611520.1"/>
    <property type="molecule type" value="Genomic_DNA"/>
</dbReference>
<reference evidence="1" key="1">
    <citation type="journal article" date="2021" name="Genome Biol. Evol.">
        <title>A High-Quality Reference Genome for a Parasitic Bivalve with Doubly Uniparental Inheritance (Bivalvia: Unionida).</title>
        <authorList>
            <person name="Smith C.H."/>
        </authorList>
    </citation>
    <scope>NUCLEOTIDE SEQUENCE</scope>
    <source>
        <strain evidence="1">CHS0354</strain>
    </source>
</reference>
<keyword evidence="2" id="KW-1185">Reference proteome</keyword>
<reference evidence="1" key="2">
    <citation type="journal article" date="2021" name="Genome Biol. Evol.">
        <title>Developing a high-quality reference genome for a parasitic bivalve with doubly uniparental inheritance (Bivalvia: Unionida).</title>
        <authorList>
            <person name="Smith C.H."/>
        </authorList>
    </citation>
    <scope>NUCLEOTIDE SEQUENCE</scope>
    <source>
        <strain evidence="1">CHS0354</strain>
        <tissue evidence="1">Mantle</tissue>
    </source>
</reference>
<comment type="caution">
    <text evidence="1">The sequence shown here is derived from an EMBL/GenBank/DDBJ whole genome shotgun (WGS) entry which is preliminary data.</text>
</comment>
<protein>
    <submittedName>
        <fullName evidence="1">Uncharacterized protein</fullName>
    </submittedName>
</protein>
<feature type="non-terminal residue" evidence="1">
    <location>
        <position position="78"/>
    </location>
</feature>
<accession>A0AAE0WG34</accession>